<dbReference type="RefSeq" id="XP_002506676.1">
    <property type="nucleotide sequence ID" value="XM_002506630.1"/>
</dbReference>
<proteinExistence type="predicted"/>
<evidence type="ECO:0000313" key="2">
    <source>
        <dbReference type="Proteomes" id="UP000002009"/>
    </source>
</evidence>
<dbReference type="KEGG" id="mis:MICPUN_109625"/>
<dbReference type="GO" id="GO:0050659">
    <property type="term" value="F:N-acetylgalactosamine 4-sulfate 6-O-sulfotransferase activity"/>
    <property type="evidence" value="ECO:0007669"/>
    <property type="project" value="TreeGrafter"/>
</dbReference>
<gene>
    <name evidence="1" type="ORF">MICPUN_109625</name>
</gene>
<dbReference type="AlphaFoldDB" id="C1EIX6"/>
<name>C1EIX6_MICCC</name>
<dbReference type="InParanoid" id="C1EIX6"/>
<dbReference type="SUPFAM" id="SSF52540">
    <property type="entry name" value="P-loop containing nucleoside triphosphate hydrolases"/>
    <property type="match status" value="1"/>
</dbReference>
<protein>
    <recommendedName>
        <fullName evidence="3">Sulfotransferase</fullName>
    </recommendedName>
</protein>
<dbReference type="InterPro" id="IPR052654">
    <property type="entry name" value="CS_Sulfotransferase"/>
</dbReference>
<dbReference type="GO" id="GO:0019319">
    <property type="term" value="P:hexose biosynthetic process"/>
    <property type="evidence" value="ECO:0007669"/>
    <property type="project" value="TreeGrafter"/>
</dbReference>
<dbReference type="EMBL" id="CP001334">
    <property type="protein sequence ID" value="ACO67934.1"/>
    <property type="molecule type" value="Genomic_DNA"/>
</dbReference>
<reference evidence="1 2" key="1">
    <citation type="journal article" date="2009" name="Science">
        <title>Green evolution and dynamic adaptations revealed by genomes of the marine picoeukaryotes Micromonas.</title>
        <authorList>
            <person name="Worden A.Z."/>
            <person name="Lee J.H."/>
            <person name="Mock T."/>
            <person name="Rouze P."/>
            <person name="Simmons M.P."/>
            <person name="Aerts A.L."/>
            <person name="Allen A.E."/>
            <person name="Cuvelier M.L."/>
            <person name="Derelle E."/>
            <person name="Everett M.V."/>
            <person name="Foulon E."/>
            <person name="Grimwood J."/>
            <person name="Gundlach H."/>
            <person name="Henrissat B."/>
            <person name="Napoli C."/>
            <person name="McDonald S.M."/>
            <person name="Parker M.S."/>
            <person name="Rombauts S."/>
            <person name="Salamov A."/>
            <person name="Von Dassow P."/>
            <person name="Badger J.H."/>
            <person name="Coutinho P.M."/>
            <person name="Demir E."/>
            <person name="Dubchak I."/>
            <person name="Gentemann C."/>
            <person name="Eikrem W."/>
            <person name="Gready J.E."/>
            <person name="John U."/>
            <person name="Lanier W."/>
            <person name="Lindquist E.A."/>
            <person name="Lucas S."/>
            <person name="Mayer K.F."/>
            <person name="Moreau H."/>
            <person name="Not F."/>
            <person name="Otillar R."/>
            <person name="Panaud O."/>
            <person name="Pangilinan J."/>
            <person name="Paulsen I."/>
            <person name="Piegu B."/>
            <person name="Poliakov A."/>
            <person name="Robbens S."/>
            <person name="Schmutz J."/>
            <person name="Toulza E."/>
            <person name="Wyss T."/>
            <person name="Zelensky A."/>
            <person name="Zhou K."/>
            <person name="Armbrust E.V."/>
            <person name="Bhattacharya D."/>
            <person name="Goodenough U.W."/>
            <person name="Van de Peer Y."/>
            <person name="Grigoriev I.V."/>
        </authorList>
    </citation>
    <scope>NUCLEOTIDE SEQUENCE [LARGE SCALE GENOMIC DNA]</scope>
    <source>
        <strain evidence="2">RCC299 / NOUM17</strain>
    </source>
</reference>
<organism evidence="1 2">
    <name type="scientific">Micromonas commoda (strain RCC299 / NOUM17 / CCMP2709)</name>
    <name type="common">Picoplanktonic green alga</name>
    <dbReference type="NCBI Taxonomy" id="296587"/>
    <lineage>
        <taxon>Eukaryota</taxon>
        <taxon>Viridiplantae</taxon>
        <taxon>Chlorophyta</taxon>
        <taxon>Mamiellophyceae</taxon>
        <taxon>Mamiellales</taxon>
        <taxon>Mamiellaceae</taxon>
        <taxon>Micromonas</taxon>
    </lineage>
</organism>
<dbReference type="OrthoDB" id="526228at2759"/>
<dbReference type="PANTHER" id="PTHR15723:SF0">
    <property type="entry name" value="CARBOHYDRATE SULFOTRANSFERASE 15"/>
    <property type="match status" value="1"/>
</dbReference>
<dbReference type="Gene3D" id="3.40.50.300">
    <property type="entry name" value="P-loop containing nucleotide triphosphate hydrolases"/>
    <property type="match status" value="1"/>
</dbReference>
<dbReference type="Proteomes" id="UP000002009">
    <property type="component" value="Chromosome 16"/>
</dbReference>
<keyword evidence="2" id="KW-1185">Reference proteome</keyword>
<evidence type="ECO:0000313" key="1">
    <source>
        <dbReference type="EMBL" id="ACO67934.1"/>
    </source>
</evidence>
<dbReference type="GeneID" id="8249767"/>
<evidence type="ECO:0008006" key="3">
    <source>
        <dbReference type="Google" id="ProtNLM"/>
    </source>
</evidence>
<dbReference type="InterPro" id="IPR027417">
    <property type="entry name" value="P-loop_NTPase"/>
</dbReference>
<dbReference type="PANTHER" id="PTHR15723">
    <property type="entry name" value="CARBOHYDRATE SULFOTRANSFERASE 15"/>
    <property type="match status" value="1"/>
</dbReference>
<sequence length="205" mass="23172">MRAIYGDVDVKIIAVLREPVARLHAAYSHYEHYAKHFKSFDEFVNLFVDAFEECAGEHGVEGCAHRFEAYHPKYEAVFYHADQLIKTMYAVFLEGWLAMFGAENVLVLRTEDVFHSDPNVRKEQLKKALSHLGLADVTESALDAMDACDEECNADDAAMATRKYEAGDVSPETRAKLDAFFAPQLADLAAMLGDEKWRWPGYRGV</sequence>
<accession>C1EIX6</accession>